<feature type="coiled-coil region" evidence="4">
    <location>
        <begin position="541"/>
        <end position="608"/>
    </location>
</feature>
<evidence type="ECO:0000259" key="6">
    <source>
        <dbReference type="Pfam" id="PF15309"/>
    </source>
</evidence>
<organism evidence="7 8">
    <name type="scientific">Anolis carolinensis</name>
    <name type="common">Green anole</name>
    <name type="synonym">American chameleon</name>
    <dbReference type="NCBI Taxonomy" id="28377"/>
    <lineage>
        <taxon>Eukaryota</taxon>
        <taxon>Metazoa</taxon>
        <taxon>Chordata</taxon>
        <taxon>Craniata</taxon>
        <taxon>Vertebrata</taxon>
        <taxon>Euteleostomi</taxon>
        <taxon>Lepidosauria</taxon>
        <taxon>Squamata</taxon>
        <taxon>Bifurcata</taxon>
        <taxon>Unidentata</taxon>
        <taxon>Episquamata</taxon>
        <taxon>Toxicofera</taxon>
        <taxon>Iguania</taxon>
        <taxon>Dactyloidae</taxon>
        <taxon>Anolis</taxon>
    </lineage>
</organism>
<feature type="region of interest" description="Disordered" evidence="5">
    <location>
        <begin position="478"/>
        <end position="506"/>
    </location>
</feature>
<dbReference type="GO" id="GO:0005813">
    <property type="term" value="C:centrosome"/>
    <property type="evidence" value="ECO:0000318"/>
    <property type="project" value="GO_Central"/>
</dbReference>
<feature type="region of interest" description="Disordered" evidence="5">
    <location>
        <begin position="1332"/>
        <end position="1379"/>
    </location>
</feature>
<reference evidence="7" key="3">
    <citation type="submission" date="2025-09" db="UniProtKB">
        <authorList>
            <consortium name="Ensembl"/>
        </authorList>
    </citation>
    <scope>IDENTIFICATION</scope>
</reference>
<evidence type="ECO:0000256" key="3">
    <source>
        <dbReference type="ARBA" id="ARBA00023212"/>
    </source>
</evidence>
<dbReference type="HOGENOM" id="CLU_326424_0_0_1"/>
<dbReference type="InterPro" id="IPR029299">
    <property type="entry name" value="ALMS_motif"/>
</dbReference>
<feature type="compositionally biased region" description="Basic and acidic residues" evidence="5">
    <location>
        <begin position="111"/>
        <end position="131"/>
    </location>
</feature>
<protein>
    <recommendedName>
        <fullName evidence="6">ALMS motif domain-containing protein</fullName>
    </recommendedName>
</protein>
<evidence type="ECO:0000313" key="8">
    <source>
        <dbReference type="Proteomes" id="UP000001646"/>
    </source>
</evidence>
<keyword evidence="4" id="KW-0175">Coiled coil</keyword>
<feature type="region of interest" description="Disordered" evidence="5">
    <location>
        <begin position="85"/>
        <end position="131"/>
    </location>
</feature>
<feature type="compositionally biased region" description="Low complexity" evidence="5">
    <location>
        <begin position="99"/>
        <end position="110"/>
    </location>
</feature>
<dbReference type="Pfam" id="PF15309">
    <property type="entry name" value="ALMS_motif"/>
    <property type="match status" value="1"/>
</dbReference>
<comment type="subcellular location">
    <subcellularLocation>
        <location evidence="1">Cytoplasm</location>
        <location evidence="1">Cytoskeleton</location>
        <location evidence="1">Microtubule organizing center</location>
        <location evidence="1">Centrosome</location>
    </subcellularLocation>
</comment>
<feature type="region of interest" description="Disordered" evidence="5">
    <location>
        <begin position="1395"/>
        <end position="1433"/>
    </location>
</feature>
<feature type="region of interest" description="Disordered" evidence="5">
    <location>
        <begin position="431"/>
        <end position="458"/>
    </location>
</feature>
<dbReference type="GO" id="GO:0005814">
    <property type="term" value="C:centriole"/>
    <property type="evidence" value="ECO:0000318"/>
    <property type="project" value="GO_Central"/>
</dbReference>
<feature type="compositionally biased region" description="Polar residues" evidence="5">
    <location>
        <begin position="388"/>
        <end position="398"/>
    </location>
</feature>
<evidence type="ECO:0000313" key="7">
    <source>
        <dbReference type="Ensembl" id="ENSACAP00000018458.2"/>
    </source>
</evidence>
<feature type="coiled-coil region" evidence="4">
    <location>
        <begin position="276"/>
        <end position="310"/>
    </location>
</feature>
<dbReference type="PANTHER" id="PTHR21553">
    <property type="entry name" value="ALMS1-RELATED"/>
    <property type="match status" value="1"/>
</dbReference>
<evidence type="ECO:0000256" key="2">
    <source>
        <dbReference type="ARBA" id="ARBA00022490"/>
    </source>
</evidence>
<dbReference type="PANTHER" id="PTHR21553:SF26">
    <property type="entry name" value="ALMS MOTIF DOMAIN-CONTAINING PROTEIN"/>
    <property type="match status" value="1"/>
</dbReference>
<reference evidence="7" key="2">
    <citation type="submission" date="2025-08" db="UniProtKB">
        <authorList>
            <consortium name="Ensembl"/>
        </authorList>
    </citation>
    <scope>IDENTIFICATION</scope>
</reference>
<evidence type="ECO:0000256" key="5">
    <source>
        <dbReference type="SAM" id="MobiDB-lite"/>
    </source>
</evidence>
<feature type="region of interest" description="Disordered" evidence="5">
    <location>
        <begin position="1"/>
        <end position="73"/>
    </location>
</feature>
<dbReference type="GO" id="GO:0046599">
    <property type="term" value="P:regulation of centriole replication"/>
    <property type="evidence" value="ECO:0000318"/>
    <property type="project" value="GO_Central"/>
</dbReference>
<dbReference type="Bgee" id="ENSACAG00000014591">
    <property type="expression patterns" value="Expressed in forelimb bud and 13 other cell types or tissues"/>
</dbReference>
<evidence type="ECO:0000256" key="1">
    <source>
        <dbReference type="ARBA" id="ARBA00004300"/>
    </source>
</evidence>
<feature type="compositionally biased region" description="Basic and acidic residues" evidence="5">
    <location>
        <begin position="1395"/>
        <end position="1412"/>
    </location>
</feature>
<feature type="compositionally biased region" description="Polar residues" evidence="5">
    <location>
        <begin position="1345"/>
        <end position="1360"/>
    </location>
</feature>
<keyword evidence="2" id="KW-0963">Cytoplasm</keyword>
<feature type="domain" description="ALMS motif" evidence="6">
    <location>
        <begin position="1377"/>
        <end position="1510"/>
    </location>
</feature>
<dbReference type="InParanoid" id="G1KVC8"/>
<accession>G1KVC8</accession>
<feature type="compositionally biased region" description="Basic and acidic residues" evidence="5">
    <location>
        <begin position="206"/>
        <end position="216"/>
    </location>
</feature>
<feature type="compositionally biased region" description="Polar residues" evidence="5">
    <location>
        <begin position="480"/>
        <end position="493"/>
    </location>
</feature>
<keyword evidence="8" id="KW-1185">Reference proteome</keyword>
<dbReference type="eggNOG" id="ENOG502QSZR">
    <property type="taxonomic scope" value="Eukaryota"/>
</dbReference>
<dbReference type="GeneTree" id="ENSGT00940000153123"/>
<dbReference type="Ensembl" id="ENSACAT00000026931.3">
    <property type="protein sequence ID" value="ENSACAP00000018458.2"/>
    <property type="gene ID" value="ENSACAG00000014591.4"/>
</dbReference>
<feature type="compositionally biased region" description="Basic and acidic residues" evidence="5">
    <location>
        <begin position="49"/>
        <end position="65"/>
    </location>
</feature>
<dbReference type="GO" id="GO:0005829">
    <property type="term" value="C:cytosol"/>
    <property type="evidence" value="ECO:0000318"/>
    <property type="project" value="GO_Central"/>
</dbReference>
<feature type="region of interest" description="Disordered" evidence="5">
    <location>
        <begin position="379"/>
        <end position="401"/>
    </location>
</feature>
<proteinExistence type="predicted"/>
<name>G1KVC8_ANOCA</name>
<evidence type="ECO:0000256" key="4">
    <source>
        <dbReference type="SAM" id="Coils"/>
    </source>
</evidence>
<sequence length="1515" mass="170784">MYTGDRKMQGDLILHLDPQPLPTLSDRSQDDELELSQEPDSVSEGPSRPGDEIKDSEPSGSKVEKTSQPQSNLALKKLLNKIKNQKDHWISKEKPEAPSEIGSIESGTISNRERRLCESEPENEPKDAPVFETKELPETLDQTVVAGNVAQYHPQEEATKIKQETERQKQMEWIEQQKQQLILLQQIEEQKITLEADFLKTQMSHQEPKAERKAENNDQEPQAVEVNDTVPDVHQQPKVEQQAMKEGGLKSERDIEPQAACTSEEDNHMQLICDYQQRLLEQNRMHRDSVEEARKQLHEYQTKLKQRYQSVSAALFGRADRFVQVKLVPQPSSHLHGFKVLQRVSLIADHPSKNTLVQKQAEVPLKRKSKEGVLDISRRGQIQPVGSPENQRSFQPTHQQKERLPTLNIPVTQPCELPKMQTSFAFKSQGASKGASIMTHPGQPFPADSTSPSSETPLPVVPHVPQIEEALPLSLKHQDMPTQNKTRTISDQMSPPPAQPNSSVPFAVTNEPERTQESLVLRKGSESLPVYSDIVQLRDRMLASSESIQAQQEHLKELQEQLDEQREALLSRQKVQEDLLMQKHAQLKQQMEQQQEALKEFLKRAEESSKCKETTQAQETNSSGLLTSLLKEVNNSSQQEVCSGDLNSFSQKEVVSQNDGSARKMEPFQNTWGKEQKWTLSKPPLAKVKLGFDLEQHELSVIPELDTPRSIRLSATGYRESLTEDIFPTSKFYQLEGNASPPDSHHEEADILRIIAGDKKETSGTSQDQLHGSWCEMEVMEVNALSDSVFSAHSQVDQDLLSYAVDIGRRADPDSSFRANSMVMLRTAWSPDSLNLQTSMQQVACSYFASSPVSPASIITNYNPDRNLESTEPCSAKDQPKHFNPPMEEKANDAWGTSISPLREQDDPSEALYSHLSVREELHSNERIQQIINKYTRDFTWSSLSNISSYDPAVGLDATEMERNFPNFHRELFQTLQPSPDFNISSSFSQCKASPNSKDLNKSSALSQSCELTASSLEDRSNSLSFLSTGKLSNILPTGQTDEEVEATMKDFQPGAEESFEPLLMESALSQHRQSASPQAFSLVPEYNFEVRKSVENRLYISPENIQYEQLGANEDDTNLRSSIEHFRSLSQVEDQTSFYQLVPDSDTAKNTVGRTESLNVGMCSREQSVGFMELPSTSSQGKYEAGIENVTKSENMEINLSWGSQQAEGEQHSPITDTVLGLAQEMDSKLSFGLTHNSELESEPRMFQSPDQSIGQVRDSDSCLSQSNVPVWEKLTGRGIMEEPDLTLISSNDISAAESDLELCIQTESGNEKSENLSNSDCIEVKSSPESRRFLPLTSEVDDSISTQSDQLSGTQSTQEECEEKTKPALVTTAPTSLQESFLRRKKDFIERSSKRVEKLKSRDKSSEKPQAKGPQQEKTQLQKPKEKLLRSGTAVSRLKKVEEVKVCSPDDRRSIEIQMHQRTSRLYNNLSEVKTRKEQIARQENYAKNRERAKEFQKRTLEKLRARKANAKT</sequence>
<dbReference type="Proteomes" id="UP000001646">
    <property type="component" value="Chromosome 3"/>
</dbReference>
<feature type="compositionally biased region" description="Basic and acidic residues" evidence="5">
    <location>
        <begin position="85"/>
        <end position="97"/>
    </location>
</feature>
<reference evidence="7 8" key="1">
    <citation type="submission" date="2009-12" db="EMBL/GenBank/DDBJ databases">
        <title>The Genome Sequence of Anolis carolinensis (Green Anole Lizard).</title>
        <authorList>
            <consortium name="The Genome Sequencing Platform"/>
            <person name="Di Palma F."/>
            <person name="Alfoldi J."/>
            <person name="Heiman D."/>
            <person name="Young S."/>
            <person name="Grabherr M."/>
            <person name="Johnson J."/>
            <person name="Lander E.S."/>
            <person name="Lindblad-Toh K."/>
        </authorList>
    </citation>
    <scope>NUCLEOTIDE SEQUENCE [LARGE SCALE GENOMIC DNA]</scope>
    <source>
        <strain evidence="7 8">JBL SC #1</strain>
    </source>
</reference>
<feature type="region of interest" description="Disordered" evidence="5">
    <location>
        <begin position="202"/>
        <end position="223"/>
    </location>
</feature>
<keyword evidence="3" id="KW-0206">Cytoskeleton</keyword>